<dbReference type="Gene3D" id="3.50.50.60">
    <property type="entry name" value="FAD/NAD(P)-binding domain"/>
    <property type="match status" value="2"/>
</dbReference>
<evidence type="ECO:0000259" key="9">
    <source>
        <dbReference type="Pfam" id="PF02852"/>
    </source>
</evidence>
<evidence type="ECO:0000256" key="4">
    <source>
        <dbReference type="ARBA" id="ARBA00022827"/>
    </source>
</evidence>
<dbReference type="SUPFAM" id="SSF51905">
    <property type="entry name" value="FAD/NAD(P)-binding domain"/>
    <property type="match status" value="1"/>
</dbReference>
<dbReference type="InterPro" id="IPR001100">
    <property type="entry name" value="Pyr_nuc-diS_OxRdtase"/>
</dbReference>
<evidence type="ECO:0000256" key="3">
    <source>
        <dbReference type="ARBA" id="ARBA00022630"/>
    </source>
</evidence>
<dbReference type="GO" id="GO:0050660">
    <property type="term" value="F:flavin adenine dinucleotide binding"/>
    <property type="evidence" value="ECO:0007669"/>
    <property type="project" value="TreeGrafter"/>
</dbReference>
<evidence type="ECO:0008006" key="12">
    <source>
        <dbReference type="Google" id="ProtNLM"/>
    </source>
</evidence>
<evidence type="ECO:0000313" key="11">
    <source>
        <dbReference type="EMBL" id="SUZ92371.1"/>
    </source>
</evidence>
<dbReference type="PRINTS" id="PR00368">
    <property type="entry name" value="FADPNR"/>
</dbReference>
<dbReference type="FunFam" id="3.30.390.30:FF:000001">
    <property type="entry name" value="Dihydrolipoyl dehydrogenase"/>
    <property type="match status" value="1"/>
</dbReference>
<organism evidence="11">
    <name type="scientific">marine metagenome</name>
    <dbReference type="NCBI Taxonomy" id="408172"/>
    <lineage>
        <taxon>unclassified sequences</taxon>
        <taxon>metagenomes</taxon>
        <taxon>ecological metagenomes</taxon>
    </lineage>
</organism>
<dbReference type="SUPFAM" id="SSF55424">
    <property type="entry name" value="FAD/NAD-linked reductases, dimerisation (C-terminal) domain"/>
    <property type="match status" value="1"/>
</dbReference>
<dbReference type="GO" id="GO:0003955">
    <property type="term" value="F:NAD(P)H dehydrogenase (quinone) activity"/>
    <property type="evidence" value="ECO:0007669"/>
    <property type="project" value="TreeGrafter"/>
</dbReference>
<evidence type="ECO:0000256" key="1">
    <source>
        <dbReference type="ARBA" id="ARBA00001974"/>
    </source>
</evidence>
<dbReference type="GO" id="GO:0016668">
    <property type="term" value="F:oxidoreductase activity, acting on a sulfur group of donors, NAD(P) as acceptor"/>
    <property type="evidence" value="ECO:0007669"/>
    <property type="project" value="InterPro"/>
</dbReference>
<evidence type="ECO:0000256" key="7">
    <source>
        <dbReference type="ARBA" id="ARBA00023157"/>
    </source>
</evidence>
<dbReference type="InterPro" id="IPR023753">
    <property type="entry name" value="FAD/NAD-binding_dom"/>
</dbReference>
<dbReference type="PIRSF" id="PIRSF000350">
    <property type="entry name" value="Mercury_reductase_MerA"/>
    <property type="match status" value="1"/>
</dbReference>
<accession>A0A381RM86</accession>
<keyword evidence="4" id="KW-0274">FAD</keyword>
<evidence type="ECO:0000256" key="6">
    <source>
        <dbReference type="ARBA" id="ARBA00023002"/>
    </source>
</evidence>
<dbReference type="PROSITE" id="PS00076">
    <property type="entry name" value="PYRIDINE_REDOX_1"/>
    <property type="match status" value="1"/>
</dbReference>
<dbReference type="PANTHER" id="PTHR43014">
    <property type="entry name" value="MERCURIC REDUCTASE"/>
    <property type="match status" value="1"/>
</dbReference>
<comment type="cofactor">
    <cofactor evidence="1">
        <name>FAD</name>
        <dbReference type="ChEBI" id="CHEBI:57692"/>
    </cofactor>
</comment>
<keyword evidence="3" id="KW-0285">Flavoprotein</keyword>
<keyword evidence="5" id="KW-0521">NADP</keyword>
<evidence type="ECO:0000256" key="8">
    <source>
        <dbReference type="ARBA" id="ARBA00023284"/>
    </source>
</evidence>
<feature type="domain" description="Pyridine nucleotide-disulphide oxidoreductase dimerisation" evidence="9">
    <location>
        <begin position="340"/>
        <end position="445"/>
    </location>
</feature>
<name>A0A381RM86_9ZZZZ</name>
<evidence type="ECO:0000256" key="2">
    <source>
        <dbReference type="ARBA" id="ARBA00007532"/>
    </source>
</evidence>
<keyword evidence="7" id="KW-1015">Disulfide bond</keyword>
<reference evidence="11" key="1">
    <citation type="submission" date="2018-05" db="EMBL/GenBank/DDBJ databases">
        <authorList>
            <person name="Lanie J.A."/>
            <person name="Ng W.-L."/>
            <person name="Kazmierczak K.M."/>
            <person name="Andrzejewski T.M."/>
            <person name="Davidsen T.M."/>
            <person name="Wayne K.J."/>
            <person name="Tettelin H."/>
            <person name="Glass J.I."/>
            <person name="Rusch D."/>
            <person name="Podicherti R."/>
            <person name="Tsui H.-C.T."/>
            <person name="Winkler M.E."/>
        </authorList>
    </citation>
    <scope>NUCLEOTIDE SEQUENCE</scope>
</reference>
<evidence type="ECO:0000259" key="10">
    <source>
        <dbReference type="Pfam" id="PF07992"/>
    </source>
</evidence>
<dbReference type="PRINTS" id="PR00411">
    <property type="entry name" value="PNDRDTASEI"/>
</dbReference>
<dbReference type="EMBL" id="UINC01002053">
    <property type="protein sequence ID" value="SUZ92371.1"/>
    <property type="molecule type" value="Genomic_DNA"/>
</dbReference>
<dbReference type="Gene3D" id="3.30.390.30">
    <property type="match status" value="1"/>
</dbReference>
<evidence type="ECO:0000256" key="5">
    <source>
        <dbReference type="ARBA" id="ARBA00022857"/>
    </source>
</evidence>
<comment type="similarity">
    <text evidence="2">Belongs to the class-I pyridine nucleotide-disulfide oxidoreductase family.</text>
</comment>
<proteinExistence type="inferred from homology"/>
<feature type="domain" description="FAD/NAD(P)-binding" evidence="10">
    <location>
        <begin position="3"/>
        <end position="318"/>
    </location>
</feature>
<keyword evidence="6" id="KW-0560">Oxidoreductase</keyword>
<dbReference type="InterPro" id="IPR012999">
    <property type="entry name" value="Pyr_OxRdtase_I_AS"/>
</dbReference>
<dbReference type="Pfam" id="PF07992">
    <property type="entry name" value="Pyr_redox_2"/>
    <property type="match status" value="1"/>
</dbReference>
<dbReference type="PANTHER" id="PTHR43014:SF4">
    <property type="entry name" value="PYRIDINE NUCLEOTIDE-DISULFIDE OXIDOREDUCTASE RCLA-RELATED"/>
    <property type="match status" value="1"/>
</dbReference>
<dbReference type="InterPro" id="IPR016156">
    <property type="entry name" value="FAD/NAD-linked_Rdtase_dimer_sf"/>
</dbReference>
<keyword evidence="8" id="KW-0676">Redox-active center</keyword>
<dbReference type="InterPro" id="IPR036188">
    <property type="entry name" value="FAD/NAD-bd_sf"/>
</dbReference>
<dbReference type="InterPro" id="IPR004099">
    <property type="entry name" value="Pyr_nucl-diS_OxRdtase_dimer"/>
</dbReference>
<gene>
    <name evidence="11" type="ORF">METZ01_LOCUS45225</name>
</gene>
<dbReference type="Pfam" id="PF02852">
    <property type="entry name" value="Pyr_redox_dim"/>
    <property type="match status" value="1"/>
</dbReference>
<sequence>MEFDVVILGGGSAGYAAASAAQSHGAKVAIVDHGPLGGLCILRGCMPTKTILRSSDIISLMRRAEEFGLLPVEAGAELAAINDRKNLLIAEFTDYRVEQLKDPRFKLIQEKAEFISSNEVRVGTKTLKANSFIIATGSVIADYPIPGLKETGYVTSDEVLTMRNTPESIIVLGAGAVSVELAQFFLRIGTKVTLIQRSSHILSSGDEDLAHPVEDRFREEGMDLYTGTKIIKAVRENNRSTIFFKHEGKEKRVEAEFIFQALGRRPNIDGLNLPAAGVTTDKGRVTVNTEMRTSQKNIFAVGDVNGIHEVVHIAIQQGEIAGFNACSPNHSKEVDDRLKASVVFTDPAVASVGLSEKECKAANIDYLVASHPFSDHGKSMCLGETHGHVKILCNPTTGEVLGGHIVGPDAGELIHEIITLMHFHGTVQDLMNIPHYHPTLAEILTYPAEELVEKIK</sequence>
<protein>
    <recommendedName>
        <fullName evidence="12">Dihydrolipoyl dehydrogenase</fullName>
    </recommendedName>
</protein>
<dbReference type="AlphaFoldDB" id="A0A381RM86"/>